<organism evidence="2 3">
    <name type="scientific">Hymenobacter negativus</name>
    <dbReference type="NCBI Taxonomy" id="2795026"/>
    <lineage>
        <taxon>Bacteria</taxon>
        <taxon>Pseudomonadati</taxon>
        <taxon>Bacteroidota</taxon>
        <taxon>Cytophagia</taxon>
        <taxon>Cytophagales</taxon>
        <taxon>Hymenobacteraceae</taxon>
        <taxon>Hymenobacter</taxon>
    </lineage>
</organism>
<feature type="transmembrane region" description="Helical" evidence="1">
    <location>
        <begin position="60"/>
        <end position="79"/>
    </location>
</feature>
<evidence type="ECO:0000313" key="2">
    <source>
        <dbReference type="EMBL" id="MBO2010733.1"/>
    </source>
</evidence>
<gene>
    <name evidence="2" type="ORF">J4E00_16850</name>
</gene>
<sequence>MERHAEPIGVKLKALLVAWITLVFGTSALLVLFSPLHFTPYSPQVLVNFFRTIWEVADEVGPVVKLTLILLFTLLVGTSEKLLKPRIANAYAARALVAVLATVTVLGALPAAYSRGFGIGLTETRFDERTLWLYLLGAVLSGVAYQYSLQKQREQL</sequence>
<proteinExistence type="predicted"/>
<keyword evidence="1" id="KW-0812">Transmembrane</keyword>
<protein>
    <recommendedName>
        <fullName evidence="4">DUF2975 domain-containing protein</fullName>
    </recommendedName>
</protein>
<accession>A0ABS3QI94</accession>
<reference evidence="2 3" key="1">
    <citation type="submission" date="2021-03" db="EMBL/GenBank/DDBJ databases">
        <authorList>
            <person name="Kim M.K."/>
        </authorList>
    </citation>
    <scope>NUCLEOTIDE SEQUENCE [LARGE SCALE GENOMIC DNA]</scope>
    <source>
        <strain evidence="2 3">BT442</strain>
    </source>
</reference>
<comment type="caution">
    <text evidence="2">The sequence shown here is derived from an EMBL/GenBank/DDBJ whole genome shotgun (WGS) entry which is preliminary data.</text>
</comment>
<keyword evidence="1" id="KW-1133">Transmembrane helix</keyword>
<keyword evidence="3" id="KW-1185">Reference proteome</keyword>
<keyword evidence="1" id="KW-0472">Membrane</keyword>
<feature type="transmembrane region" description="Helical" evidence="1">
    <location>
        <begin position="91"/>
        <end position="111"/>
    </location>
</feature>
<dbReference type="EMBL" id="JAGETZ010000008">
    <property type="protein sequence ID" value="MBO2010733.1"/>
    <property type="molecule type" value="Genomic_DNA"/>
</dbReference>
<feature type="transmembrane region" description="Helical" evidence="1">
    <location>
        <begin position="12"/>
        <end position="33"/>
    </location>
</feature>
<evidence type="ECO:0000313" key="3">
    <source>
        <dbReference type="Proteomes" id="UP000664369"/>
    </source>
</evidence>
<name>A0ABS3QI94_9BACT</name>
<evidence type="ECO:0008006" key="4">
    <source>
        <dbReference type="Google" id="ProtNLM"/>
    </source>
</evidence>
<feature type="transmembrane region" description="Helical" evidence="1">
    <location>
        <begin position="131"/>
        <end position="149"/>
    </location>
</feature>
<dbReference type="Proteomes" id="UP000664369">
    <property type="component" value="Unassembled WGS sequence"/>
</dbReference>
<dbReference type="RefSeq" id="WP_208176363.1">
    <property type="nucleotide sequence ID" value="NZ_JAGETZ010000008.1"/>
</dbReference>
<evidence type="ECO:0000256" key="1">
    <source>
        <dbReference type="SAM" id="Phobius"/>
    </source>
</evidence>